<protein>
    <submittedName>
        <fullName evidence="6">Glucoamylase</fullName>
    </submittedName>
</protein>
<dbReference type="InterPro" id="IPR011013">
    <property type="entry name" value="Gal_mutarotase_sf_dom"/>
</dbReference>
<evidence type="ECO:0000256" key="3">
    <source>
        <dbReference type="ARBA" id="ARBA00023295"/>
    </source>
</evidence>
<keyword evidence="3" id="KW-0326">Glycosidase</keyword>
<dbReference type="Gene3D" id="1.50.10.10">
    <property type="match status" value="1"/>
</dbReference>
<dbReference type="InterPro" id="IPR015220">
    <property type="entry name" value="Glucodextranase_N"/>
</dbReference>
<dbReference type="RefSeq" id="WP_106380974.1">
    <property type="nucleotide sequence ID" value="NZ_NIGF01000019.1"/>
</dbReference>
<dbReference type="AlphaFoldDB" id="A0A2S8SQ09"/>
<dbReference type="CDD" id="cd07430">
    <property type="entry name" value="GH15_N"/>
    <property type="match status" value="1"/>
</dbReference>
<keyword evidence="7" id="KW-1185">Reference proteome</keyword>
<evidence type="ECO:0000313" key="7">
    <source>
        <dbReference type="Proteomes" id="UP000237684"/>
    </source>
</evidence>
<dbReference type="PROSITE" id="PS00820">
    <property type="entry name" value="GLUCOAMYLASE"/>
    <property type="match status" value="1"/>
</dbReference>
<evidence type="ECO:0000259" key="5">
    <source>
        <dbReference type="Pfam" id="PF09137"/>
    </source>
</evidence>
<evidence type="ECO:0000313" key="6">
    <source>
        <dbReference type="EMBL" id="PQV62881.1"/>
    </source>
</evidence>
<dbReference type="InterPro" id="IPR012341">
    <property type="entry name" value="6hp_glycosidase-like_sf"/>
</dbReference>
<dbReference type="SUPFAM" id="SSF74650">
    <property type="entry name" value="Galactose mutarotase-like"/>
    <property type="match status" value="1"/>
</dbReference>
<sequence length="821" mass="91144">MNFASPSVAFGAPGIEPRWTNGAKDGVGTAYAASCRVWFTLWNGALTEVYYPTIDLPQTRDLQFLFTDGETFFHEEKRDLQSKIERLEPSLGYRITNSEPNGRYRVIKEIITDPHLPCVLQNVRIESEEEGFLQKMKIYALCAPHLNGGGMNNSASVREVAGKTVLSAHKSGGGLTDDTTWLAMAPDCPFGEVSVGYVGQSDGWSDLHADFKLDWKFQDAPDGNVALTGEILAPMQLGARVFTLSLAFGSGEHSAWTTLLQSLSVPFEESKSRFISQWQRPQRHLLPLERQSGDGGRLLRSSYNVLLAHEDKSYPGALIASLSIPWGEAKNDEDTGGYHLVWPRDMVNSATGLLAAGQSETAYRAMIYLAASQYENGGFAQNFWIDGKPYWHGLQLDEIAYPLLLVRQLQRVGALRGFDPCSLVTRAAKFLVLNGPVTGQERWEEASGLSPSTLAAIIAGLISAAAFLREENEEGSAIFLEDYADWLENHIDLWCATDAGTLVEGEARHYVRIFPLQPGAFLPETHPRDETFDITSREPGTRKNFAAKEVFDGGFLEFVRYGIRDAGAPLVKASVRVMDKVLRSETPRGTCFWRYNGDGYGQRNDGTPYHDHWGVGRPWPLLGGERGHFEIANGGDAGLYIKSLEGFASTAGLLPEQIWDAESIHETYMETGRSTGAARPLAWAHAEYIKLLRSTRDGKVFDRVDEAAARYVEGKIAPRRDLLIWGRNFPSKTIAEGTTLRIINGAPFMARTTRNDWKSRRDVSSTATKLGVHFCDIEAPAAEETLAWTFFFPETGTWEGRNYEITGRENAQAQKEADLWP</sequence>
<proteinExistence type="inferred from homology"/>
<dbReference type="InterPro" id="IPR046966">
    <property type="entry name" value="Glucoamylase_active_site"/>
</dbReference>
<dbReference type="GO" id="GO:0005975">
    <property type="term" value="P:carbohydrate metabolic process"/>
    <property type="evidence" value="ECO:0007669"/>
    <property type="project" value="InterPro"/>
</dbReference>
<dbReference type="InterPro" id="IPR014718">
    <property type="entry name" value="GH-type_carb-bd"/>
</dbReference>
<reference evidence="6 7" key="1">
    <citation type="journal article" date="2018" name="Syst. Appl. Microbiol.">
        <title>Abditibacterium utsteinense sp. nov., the first cultivated member of candidate phylum FBP, isolated from ice-free Antarctic soil samples.</title>
        <authorList>
            <person name="Tahon G."/>
            <person name="Tytgat B."/>
            <person name="Lebbe L."/>
            <person name="Carlier A."/>
            <person name="Willems A."/>
        </authorList>
    </citation>
    <scope>NUCLEOTIDE SEQUENCE [LARGE SCALE GENOMIC DNA]</scope>
    <source>
        <strain evidence="6 7">LMG 29911</strain>
    </source>
</reference>
<feature type="domain" description="GH15-like" evidence="4">
    <location>
        <begin position="304"/>
        <end position="691"/>
    </location>
</feature>
<dbReference type="InterPro" id="IPR011613">
    <property type="entry name" value="GH15-like"/>
</dbReference>
<dbReference type="Pfam" id="PF00723">
    <property type="entry name" value="Glyco_hydro_15"/>
    <property type="match status" value="1"/>
</dbReference>
<comment type="similarity">
    <text evidence="1">Belongs to the glycosyl hydrolase 15 family.</text>
</comment>
<dbReference type="OrthoDB" id="3902805at2"/>
<name>A0A2S8SQ09_9BACT</name>
<keyword evidence="2" id="KW-0378">Hydrolase</keyword>
<evidence type="ECO:0000256" key="1">
    <source>
        <dbReference type="ARBA" id="ARBA00006188"/>
    </source>
</evidence>
<dbReference type="EMBL" id="NIGF01000019">
    <property type="protein sequence ID" value="PQV62881.1"/>
    <property type="molecule type" value="Genomic_DNA"/>
</dbReference>
<evidence type="ECO:0000256" key="2">
    <source>
        <dbReference type="ARBA" id="ARBA00022801"/>
    </source>
</evidence>
<gene>
    <name evidence="6" type="ORF">B1R32_11921</name>
</gene>
<accession>A0A2S8SQ09</accession>
<dbReference type="InParanoid" id="A0A2S8SQ09"/>
<evidence type="ECO:0000259" key="4">
    <source>
        <dbReference type="Pfam" id="PF00723"/>
    </source>
</evidence>
<dbReference type="GO" id="GO:0016757">
    <property type="term" value="F:glycosyltransferase activity"/>
    <property type="evidence" value="ECO:0007669"/>
    <property type="project" value="UniProtKB-ARBA"/>
</dbReference>
<dbReference type="SUPFAM" id="SSF48208">
    <property type="entry name" value="Six-hairpin glycosidases"/>
    <property type="match status" value="1"/>
</dbReference>
<dbReference type="PANTHER" id="PTHR31616">
    <property type="entry name" value="TREHALASE"/>
    <property type="match status" value="1"/>
</dbReference>
<dbReference type="PANTHER" id="PTHR31616:SF0">
    <property type="entry name" value="GLUCAN 1,4-ALPHA-GLUCOSIDASE"/>
    <property type="match status" value="1"/>
</dbReference>
<dbReference type="InterPro" id="IPR008928">
    <property type="entry name" value="6-hairpin_glycosidase_sf"/>
</dbReference>
<dbReference type="Gene3D" id="2.70.98.10">
    <property type="match status" value="1"/>
</dbReference>
<dbReference type="GO" id="GO:0004553">
    <property type="term" value="F:hydrolase activity, hydrolyzing O-glycosyl compounds"/>
    <property type="evidence" value="ECO:0007669"/>
    <property type="project" value="UniProtKB-ARBA"/>
</dbReference>
<dbReference type="Pfam" id="PF09137">
    <property type="entry name" value="Glucodextran_N"/>
    <property type="match status" value="1"/>
</dbReference>
<dbReference type="Proteomes" id="UP000237684">
    <property type="component" value="Unassembled WGS sequence"/>
</dbReference>
<organism evidence="6 7">
    <name type="scientific">Abditibacterium utsteinense</name>
    <dbReference type="NCBI Taxonomy" id="1960156"/>
    <lineage>
        <taxon>Bacteria</taxon>
        <taxon>Pseudomonadati</taxon>
        <taxon>Abditibacteriota</taxon>
        <taxon>Abditibacteriia</taxon>
        <taxon>Abditibacteriales</taxon>
        <taxon>Abditibacteriaceae</taxon>
        <taxon>Abditibacterium</taxon>
    </lineage>
</organism>
<dbReference type="GO" id="GO:0030246">
    <property type="term" value="F:carbohydrate binding"/>
    <property type="evidence" value="ECO:0007669"/>
    <property type="project" value="InterPro"/>
</dbReference>
<comment type="caution">
    <text evidence="6">The sequence shown here is derived from an EMBL/GenBank/DDBJ whole genome shotgun (WGS) entry which is preliminary data.</text>
</comment>
<feature type="domain" description="Glucodextranase N-terminal" evidence="5">
    <location>
        <begin position="9"/>
        <end position="280"/>
    </location>
</feature>